<dbReference type="PROSITE" id="PS50088">
    <property type="entry name" value="ANK_REPEAT"/>
    <property type="match status" value="3"/>
</dbReference>
<comment type="caution">
    <text evidence="5">The sequence shown here is derived from an EMBL/GenBank/DDBJ whole genome shotgun (WGS) entry which is preliminary data.</text>
</comment>
<proteinExistence type="predicted"/>
<protein>
    <recommendedName>
        <fullName evidence="7">Ankyrin repeat protein</fullName>
    </recommendedName>
</protein>
<evidence type="ECO:0000256" key="1">
    <source>
        <dbReference type="ARBA" id="ARBA00022737"/>
    </source>
</evidence>
<evidence type="ECO:0008006" key="7">
    <source>
        <dbReference type="Google" id="ProtNLM"/>
    </source>
</evidence>
<dbReference type="PROSITE" id="PS50297">
    <property type="entry name" value="ANK_REP_REGION"/>
    <property type="match status" value="2"/>
</dbReference>
<feature type="repeat" description="ANK" evidence="3">
    <location>
        <begin position="308"/>
        <end position="340"/>
    </location>
</feature>
<name>A0AAD5RKE1_9PEZI</name>
<organism evidence="5 6">
    <name type="scientific">Zalerion maritima</name>
    <dbReference type="NCBI Taxonomy" id="339359"/>
    <lineage>
        <taxon>Eukaryota</taxon>
        <taxon>Fungi</taxon>
        <taxon>Dikarya</taxon>
        <taxon>Ascomycota</taxon>
        <taxon>Pezizomycotina</taxon>
        <taxon>Sordariomycetes</taxon>
        <taxon>Lulworthiomycetidae</taxon>
        <taxon>Lulworthiales</taxon>
        <taxon>Lulworthiaceae</taxon>
        <taxon>Zalerion</taxon>
    </lineage>
</organism>
<dbReference type="SMART" id="SM00248">
    <property type="entry name" value="ANK"/>
    <property type="match status" value="6"/>
</dbReference>
<dbReference type="Pfam" id="PF12796">
    <property type="entry name" value="Ank_2"/>
    <property type="match status" value="2"/>
</dbReference>
<keyword evidence="6" id="KW-1185">Reference proteome</keyword>
<dbReference type="Proteomes" id="UP001201980">
    <property type="component" value="Unassembled WGS sequence"/>
</dbReference>
<keyword evidence="2 3" id="KW-0040">ANK repeat</keyword>
<evidence type="ECO:0000313" key="5">
    <source>
        <dbReference type="EMBL" id="KAJ2896027.1"/>
    </source>
</evidence>
<gene>
    <name evidence="5" type="ORF">MKZ38_005912</name>
</gene>
<dbReference type="SUPFAM" id="SSF48403">
    <property type="entry name" value="Ankyrin repeat"/>
    <property type="match status" value="2"/>
</dbReference>
<evidence type="ECO:0000313" key="6">
    <source>
        <dbReference type="Proteomes" id="UP001201980"/>
    </source>
</evidence>
<dbReference type="PANTHER" id="PTHR24126">
    <property type="entry name" value="ANKYRIN REPEAT, PH AND SEC7 DOMAIN CONTAINING PROTEIN SECG-RELATED"/>
    <property type="match status" value="1"/>
</dbReference>
<evidence type="ECO:0000256" key="2">
    <source>
        <dbReference type="ARBA" id="ARBA00023043"/>
    </source>
</evidence>
<evidence type="ECO:0000256" key="3">
    <source>
        <dbReference type="PROSITE-ProRule" id="PRU00023"/>
    </source>
</evidence>
<dbReference type="InterPro" id="IPR036770">
    <property type="entry name" value="Ankyrin_rpt-contain_sf"/>
</dbReference>
<dbReference type="EMBL" id="JAKWBI020000359">
    <property type="protein sequence ID" value="KAJ2896027.1"/>
    <property type="molecule type" value="Genomic_DNA"/>
</dbReference>
<dbReference type="PANTHER" id="PTHR24126:SF14">
    <property type="entry name" value="ANK_REP_REGION DOMAIN-CONTAINING PROTEIN"/>
    <property type="match status" value="1"/>
</dbReference>
<accession>A0AAD5RKE1</accession>
<feature type="repeat" description="ANK" evidence="3">
    <location>
        <begin position="341"/>
        <end position="373"/>
    </location>
</feature>
<dbReference type="InterPro" id="IPR002110">
    <property type="entry name" value="Ankyrin_rpt"/>
</dbReference>
<dbReference type="AlphaFoldDB" id="A0AAD5RKE1"/>
<reference evidence="5" key="1">
    <citation type="submission" date="2022-07" db="EMBL/GenBank/DDBJ databases">
        <title>Draft genome sequence of Zalerion maritima ATCC 34329, a (micro)plastics degrading marine fungus.</title>
        <authorList>
            <person name="Paco A."/>
            <person name="Goncalves M.F.M."/>
            <person name="Rocha-Santos T.A.P."/>
            <person name="Alves A."/>
        </authorList>
    </citation>
    <scope>NUCLEOTIDE SEQUENCE</scope>
    <source>
        <strain evidence="5">ATCC 34329</strain>
    </source>
</reference>
<evidence type="ECO:0000256" key="4">
    <source>
        <dbReference type="SAM" id="MobiDB-lite"/>
    </source>
</evidence>
<dbReference type="Gene3D" id="1.25.40.20">
    <property type="entry name" value="Ankyrin repeat-containing domain"/>
    <property type="match status" value="3"/>
</dbReference>
<sequence>MVWLGVFWCFGVYIAHPWTSLIGASFKISCALINLQGRFQRVPKTVTALDTELKATSLGLGQFEQLLSSRQDAFSTGGDGEDERRRVVQCLDAIVFNMAGTFSLIENELEKLQKSESLQGLAFRMRFMWAEGDLTSYMELIRDWRSSLLFVAQSLQFLPIKPASVMLPIKKASKLPSRRRPVGKTLPQGALDERIGTDLPPVIAASYAGHTNMVRMLLDAGANSRLQGPGGNTSLFWAASRGHLQVVELILSRGCRHDVNLPNSTNLTPLMGASQHGRHEIVKLLLCKTVTLLFTVLPPSFVNQVTSNGKTALIFASISRHYSTVEALLERDALPNLQDGEGKTALYHAAEKGYSEVASLLLSRKANPENLHEGRGTGASYSQRKGARASRRLSPFFGRASVCRTILGRPHCRRHRHTGRAKGDPRAIDPLPDEPGSSDLPAGSCSLQRGARLGLLETIDALLGTGVDINGHVSGGAFGTSQTPLMRAVRESSLEAVKSLIAKGGFGDYSRRPWSNAASSGSQEL</sequence>
<keyword evidence="1" id="KW-0677">Repeat</keyword>
<feature type="repeat" description="ANK" evidence="3">
    <location>
        <begin position="230"/>
        <end position="254"/>
    </location>
</feature>
<feature type="region of interest" description="Disordered" evidence="4">
    <location>
        <begin position="414"/>
        <end position="443"/>
    </location>
</feature>